<proteinExistence type="predicted"/>
<keyword evidence="2" id="KW-1185">Reference proteome</keyword>
<reference evidence="1 2" key="1">
    <citation type="journal article" date="2018" name="Mol. Biol. Evol.">
        <title>Broad Genomic Sampling Reveals a Smut Pathogenic Ancestry of the Fungal Clade Ustilaginomycotina.</title>
        <authorList>
            <person name="Kijpornyongpan T."/>
            <person name="Mondo S.J."/>
            <person name="Barry K."/>
            <person name="Sandor L."/>
            <person name="Lee J."/>
            <person name="Lipzen A."/>
            <person name="Pangilinan J."/>
            <person name="LaButti K."/>
            <person name="Hainaut M."/>
            <person name="Henrissat B."/>
            <person name="Grigoriev I.V."/>
            <person name="Spatafora J.W."/>
            <person name="Aime M.C."/>
        </authorList>
    </citation>
    <scope>NUCLEOTIDE SEQUENCE [LARGE SCALE GENOMIC DNA]</scope>
    <source>
        <strain evidence="1 2">SA 807</strain>
    </source>
</reference>
<organism evidence="1 2">
    <name type="scientific">Violaceomyces palustris</name>
    <dbReference type="NCBI Taxonomy" id="1673888"/>
    <lineage>
        <taxon>Eukaryota</taxon>
        <taxon>Fungi</taxon>
        <taxon>Dikarya</taxon>
        <taxon>Basidiomycota</taxon>
        <taxon>Ustilaginomycotina</taxon>
        <taxon>Ustilaginomycetes</taxon>
        <taxon>Violaceomycetales</taxon>
        <taxon>Violaceomycetaceae</taxon>
        <taxon>Violaceomyces</taxon>
    </lineage>
</organism>
<evidence type="ECO:0000313" key="1">
    <source>
        <dbReference type="EMBL" id="PWN51716.1"/>
    </source>
</evidence>
<evidence type="ECO:0000313" key="2">
    <source>
        <dbReference type="Proteomes" id="UP000245626"/>
    </source>
</evidence>
<accession>A0ACD0P0Z2</accession>
<keyword evidence="1" id="KW-0378">Hydrolase</keyword>
<name>A0ACD0P0Z2_9BASI</name>
<gene>
    <name evidence="1" type="ORF">IE53DRAFT_385923</name>
</gene>
<dbReference type="EMBL" id="KZ819822">
    <property type="protein sequence ID" value="PWN51716.1"/>
    <property type="molecule type" value="Genomic_DNA"/>
</dbReference>
<protein>
    <submittedName>
        <fullName evidence="1">Glycoside hydrolase/deacetylase</fullName>
    </submittedName>
</protein>
<sequence>MKLFHLAAGTMALAATPVLVSAQSPNAAPIPRDGLVQRSAHPAGHLFSNRSVHSKVRASRLRRQSSNTSKNGMPYPEAGSNPPGESTLPQIWIDRYNEKKKAGLIPDIPPSNLDPNGGVMYPEGTDMTDVCSWTVQKCDTGDIWLAPDGYVGITFDDGPTPQTPELVEYLNEQKQGATHFLIGSAIVWNAEIMDYYTKADPPMHLGVHTWSHTLQTSKTDLEVLGDLGWTMQIIYDYTGKVPMYFRPPEGDVDARVRAIAKEVLGLQTVMWNKDADDWCLRQGNGTAQLETCLTGVGKSKKSVVHEMRSWAQDTSGKGFISLEHETTDQAIDAFKKYHKSLASKDWKVVNVPDLQGLPYYQNQYTATSEVEEVDSILPTREPIDIDHSDAQIGSSKAPDVSAFADLPGSGVKASTSSSTLPRSSSTSSSTSATTKGSGSSISTTSSSSSTTASAQSSTSGASTSRAVTLLPLAIVALTVAFAVL</sequence>
<dbReference type="Proteomes" id="UP000245626">
    <property type="component" value="Unassembled WGS sequence"/>
</dbReference>